<proteinExistence type="predicted"/>
<sequence>DQRNRMSGHPGLRVRQLHRCRRQDGGDPSCPAARDGGARRGVARRVPGRQLHADRQARRQGSALDKRHVPRAADPAARAAQHLQEGRRDRDRAASRCATGEPDFLPLPRHPRGPPPGGVHLRLHGGAKAAERGAQGRGAASCRPSARQDHRVGHAAHPPEPAGRRRVDPRRADHPRGACRGGAAHREPPASHRACPRPPRPADLRRHAHDGAIPVV</sequence>
<name>A0A6J4SYN4_9SPHN</name>
<dbReference type="AlphaFoldDB" id="A0A6J4SYN4"/>
<feature type="non-terminal residue" evidence="2">
    <location>
        <position position="1"/>
    </location>
</feature>
<protein>
    <submittedName>
        <fullName evidence="2">Flagellar biosynthesis protein FlhA</fullName>
    </submittedName>
</protein>
<keyword evidence="2" id="KW-0969">Cilium</keyword>
<feature type="compositionally biased region" description="Basic and acidic residues" evidence="1">
    <location>
        <begin position="84"/>
        <end position="94"/>
    </location>
</feature>
<evidence type="ECO:0000313" key="2">
    <source>
        <dbReference type="EMBL" id="CAA9508529.1"/>
    </source>
</evidence>
<reference evidence="2" key="1">
    <citation type="submission" date="2020-02" db="EMBL/GenBank/DDBJ databases">
        <authorList>
            <person name="Meier V. D."/>
        </authorList>
    </citation>
    <scope>NUCLEOTIDE SEQUENCE</scope>
    <source>
        <strain evidence="2">AVDCRST_MAG09</strain>
    </source>
</reference>
<feature type="compositionally biased region" description="Basic and acidic residues" evidence="1">
    <location>
        <begin position="162"/>
        <end position="176"/>
    </location>
</feature>
<feature type="region of interest" description="Disordered" evidence="1">
    <location>
        <begin position="1"/>
        <end position="216"/>
    </location>
</feature>
<evidence type="ECO:0000256" key="1">
    <source>
        <dbReference type="SAM" id="MobiDB-lite"/>
    </source>
</evidence>
<keyword evidence="2" id="KW-0282">Flagellum</keyword>
<organism evidence="2">
    <name type="scientific">uncultured Sphingomonas sp</name>
    <dbReference type="NCBI Taxonomy" id="158754"/>
    <lineage>
        <taxon>Bacteria</taxon>
        <taxon>Pseudomonadati</taxon>
        <taxon>Pseudomonadota</taxon>
        <taxon>Alphaproteobacteria</taxon>
        <taxon>Sphingomonadales</taxon>
        <taxon>Sphingomonadaceae</taxon>
        <taxon>Sphingomonas</taxon>
        <taxon>environmental samples</taxon>
    </lineage>
</organism>
<feature type="compositionally biased region" description="Low complexity" evidence="1">
    <location>
        <begin position="118"/>
        <end position="128"/>
    </location>
</feature>
<gene>
    <name evidence="2" type="ORF">AVDCRST_MAG09-1219</name>
</gene>
<feature type="non-terminal residue" evidence="2">
    <location>
        <position position="216"/>
    </location>
</feature>
<keyword evidence="2" id="KW-0966">Cell projection</keyword>
<accession>A0A6J4SYN4</accession>
<dbReference type="EMBL" id="CADCVZ010000029">
    <property type="protein sequence ID" value="CAA9508529.1"/>
    <property type="molecule type" value="Genomic_DNA"/>
</dbReference>